<dbReference type="AlphaFoldDB" id="M7CQA4"/>
<feature type="compositionally biased region" description="Low complexity" evidence="2">
    <location>
        <begin position="469"/>
        <end position="502"/>
    </location>
</feature>
<accession>M7CQA4</accession>
<keyword evidence="3" id="KW-0472">Membrane</keyword>
<dbReference type="PANTHER" id="PTHR22550:SF14">
    <property type="entry name" value="VWFA DOMAIN-CONTAINING PROTEIN"/>
    <property type="match status" value="1"/>
</dbReference>
<dbReference type="OrthoDB" id="9807628at2"/>
<dbReference type="PANTHER" id="PTHR22550">
    <property type="entry name" value="SPORE GERMINATION PROTEIN"/>
    <property type="match status" value="1"/>
</dbReference>
<keyword evidence="1" id="KW-0802">TPR repeat</keyword>
<dbReference type="Proteomes" id="UP000011960">
    <property type="component" value="Unassembled WGS sequence"/>
</dbReference>
<dbReference type="SUPFAM" id="SSF53300">
    <property type="entry name" value="vWA-like"/>
    <property type="match status" value="1"/>
</dbReference>
<dbReference type="SMART" id="SM00327">
    <property type="entry name" value="VWA"/>
    <property type="match status" value="1"/>
</dbReference>
<protein>
    <recommendedName>
        <fullName evidence="4">VWFA domain-containing protein</fullName>
    </recommendedName>
</protein>
<proteinExistence type="predicted"/>
<sequence>MADFHFLRPIWLALVLLAPVIAFVVRSAARGDSGWGRWIPQPLLAPLIRHRGQKTGNLRSPLWPITSAVIVLALALAGPAWREAPTPLKRPGDSLVVVLDLSLSMLATDVKPDRLTRAKRKIRDILDARKSALNALVVYAADAHVVTPLTDDARTIEAMLDVLDPVIMPAQGNRADLAIDQARKLLDQGAPGRGRILLITDDVSDRYQQRIEKALEGTSFTLSTLTVGTPEGGPIPLAKRGFIRDNGNIVIARSNPDALSSLARQNGGLNHHLTLDNTDIRALELTPSADADWQSENSDLKVERWQDDGYWLLWLFVPLALLGWRRGGFAVLALLIFLPLSPRPAMAASWDSLWQRDDQRGPALIEEDPQKAADELHSPEWKASALYRAGQYQQAADLFKKLKGADADYNRGNALARAGKLKEALAAYDDALAKAPDMEDAQTNRDIVKKLLEKQKSQSRNQQGKDSKQGQNQQDKNNKQNNPSDSSSQNGQSDQSDNQSQSRSDEDSSQGNRDPSRDSQSGRQKKPGDEQEQQDDSQAAGAQKDSRDESPEQQQKQTAEAPAPISEQPLSQGQEQWLRRIPDNPGGLLRRKFLQQYEERQTPSDEGDTPW</sequence>
<evidence type="ECO:0000256" key="2">
    <source>
        <dbReference type="SAM" id="MobiDB-lite"/>
    </source>
</evidence>
<dbReference type="InterPro" id="IPR036465">
    <property type="entry name" value="vWFA_dom_sf"/>
</dbReference>
<dbReference type="PATRIC" id="fig|1288826.3.peg.1599"/>
<keyword evidence="6" id="KW-1185">Reference proteome</keyword>
<dbReference type="Pfam" id="PF13519">
    <property type="entry name" value="VWA_2"/>
    <property type="match status" value="1"/>
</dbReference>
<keyword evidence="3" id="KW-1133">Transmembrane helix</keyword>
<organism evidence="5 6">
    <name type="scientific">Marinobacter santoriniensis NKSG1</name>
    <dbReference type="NCBI Taxonomy" id="1288826"/>
    <lineage>
        <taxon>Bacteria</taxon>
        <taxon>Pseudomonadati</taxon>
        <taxon>Pseudomonadota</taxon>
        <taxon>Gammaproteobacteria</taxon>
        <taxon>Pseudomonadales</taxon>
        <taxon>Marinobacteraceae</taxon>
        <taxon>Marinobacter</taxon>
    </lineage>
</organism>
<dbReference type="PROSITE" id="PS50005">
    <property type="entry name" value="TPR"/>
    <property type="match status" value="1"/>
</dbReference>
<evidence type="ECO:0000313" key="6">
    <source>
        <dbReference type="Proteomes" id="UP000011960"/>
    </source>
</evidence>
<evidence type="ECO:0000256" key="3">
    <source>
        <dbReference type="SAM" id="Phobius"/>
    </source>
</evidence>
<evidence type="ECO:0000259" key="4">
    <source>
        <dbReference type="SMART" id="SM00327"/>
    </source>
</evidence>
<dbReference type="InterPro" id="IPR050768">
    <property type="entry name" value="UPF0353/GerABKA_families"/>
</dbReference>
<dbReference type="RefSeq" id="WP_008938776.1">
    <property type="nucleotide sequence ID" value="NZ_APAT01000015.1"/>
</dbReference>
<evidence type="ECO:0000256" key="1">
    <source>
        <dbReference type="PROSITE-ProRule" id="PRU00339"/>
    </source>
</evidence>
<gene>
    <name evidence="5" type="ORF">MSNKSG1_08168</name>
</gene>
<keyword evidence="3" id="KW-0812">Transmembrane</keyword>
<dbReference type="SUPFAM" id="SSF48452">
    <property type="entry name" value="TPR-like"/>
    <property type="match status" value="1"/>
</dbReference>
<comment type="caution">
    <text evidence="5">The sequence shown here is derived from an EMBL/GenBank/DDBJ whole genome shotgun (WGS) entry which is preliminary data.</text>
</comment>
<dbReference type="eggNOG" id="COG2304">
    <property type="taxonomic scope" value="Bacteria"/>
</dbReference>
<feature type="domain" description="VWFA" evidence="4">
    <location>
        <begin position="91"/>
        <end position="264"/>
    </location>
</feature>
<dbReference type="InterPro" id="IPR002035">
    <property type="entry name" value="VWF_A"/>
</dbReference>
<dbReference type="STRING" id="1288826.MSNKSG1_08168"/>
<evidence type="ECO:0000313" key="5">
    <source>
        <dbReference type="EMBL" id="EMP55831.1"/>
    </source>
</evidence>
<feature type="region of interest" description="Disordered" evidence="2">
    <location>
        <begin position="455"/>
        <end position="611"/>
    </location>
</feature>
<name>M7CQA4_9GAMM</name>
<feature type="transmembrane region" description="Helical" evidence="3">
    <location>
        <begin position="62"/>
        <end position="81"/>
    </location>
</feature>
<dbReference type="EMBL" id="APAT01000015">
    <property type="protein sequence ID" value="EMP55831.1"/>
    <property type="molecule type" value="Genomic_DNA"/>
</dbReference>
<dbReference type="InterPro" id="IPR011990">
    <property type="entry name" value="TPR-like_helical_dom_sf"/>
</dbReference>
<dbReference type="Gene3D" id="3.40.50.410">
    <property type="entry name" value="von Willebrand factor, type A domain"/>
    <property type="match status" value="1"/>
</dbReference>
<dbReference type="Gene3D" id="1.25.40.10">
    <property type="entry name" value="Tetratricopeptide repeat domain"/>
    <property type="match status" value="1"/>
</dbReference>
<dbReference type="InterPro" id="IPR019734">
    <property type="entry name" value="TPR_rpt"/>
</dbReference>
<feature type="repeat" description="TPR" evidence="1">
    <location>
        <begin position="405"/>
        <end position="438"/>
    </location>
</feature>
<reference evidence="5 6" key="1">
    <citation type="journal article" date="2013" name="Genome Announc.">
        <title>Genome Sequence of Hydrothermal Arsenic-Respiring Bacterium Marinobacter santoriniensis NKSG1T.</title>
        <authorList>
            <person name="Handley K.M."/>
            <person name="Upton M."/>
            <person name="Beatson S.A."/>
            <person name="Hery M."/>
            <person name="Lloyd J.R."/>
        </authorList>
    </citation>
    <scope>NUCLEOTIDE SEQUENCE [LARGE SCALE GENOMIC DNA]</scope>
    <source>
        <strain evidence="5 6">NKSG1</strain>
    </source>
</reference>